<dbReference type="InterPro" id="IPR011990">
    <property type="entry name" value="TPR-like_helical_dom_sf"/>
</dbReference>
<evidence type="ECO:0000256" key="10">
    <source>
        <dbReference type="SAM" id="SignalP"/>
    </source>
</evidence>
<evidence type="ECO:0000313" key="12">
    <source>
        <dbReference type="Proteomes" id="UP001467690"/>
    </source>
</evidence>
<dbReference type="PROSITE" id="PS51257">
    <property type="entry name" value="PROKAR_LIPOPROTEIN"/>
    <property type="match status" value="1"/>
</dbReference>
<organism evidence="11 12">
    <name type="scientific">Catenovulum sediminis</name>
    <dbReference type="NCBI Taxonomy" id="1740262"/>
    <lineage>
        <taxon>Bacteria</taxon>
        <taxon>Pseudomonadati</taxon>
        <taxon>Pseudomonadota</taxon>
        <taxon>Gammaproteobacteria</taxon>
        <taxon>Alteromonadales</taxon>
        <taxon>Alteromonadaceae</taxon>
        <taxon>Catenovulum</taxon>
    </lineage>
</organism>
<dbReference type="PANTHER" id="PTHR44858">
    <property type="entry name" value="TETRATRICOPEPTIDE REPEAT PROTEIN 6"/>
    <property type="match status" value="1"/>
</dbReference>
<dbReference type="Proteomes" id="UP001467690">
    <property type="component" value="Unassembled WGS sequence"/>
</dbReference>
<dbReference type="PROSITE" id="PS50005">
    <property type="entry name" value="TPR"/>
    <property type="match status" value="1"/>
</dbReference>
<comment type="caution">
    <text evidence="11">The sequence shown here is derived from an EMBL/GenBank/DDBJ whole genome shotgun (WGS) entry which is preliminary data.</text>
</comment>
<dbReference type="PIRSF" id="PIRSF004654">
    <property type="entry name" value="NlpI"/>
    <property type="match status" value="1"/>
</dbReference>
<dbReference type="InterPro" id="IPR023605">
    <property type="entry name" value="Lipoprotein_NlpI"/>
</dbReference>
<protein>
    <recommendedName>
        <fullName evidence="8">Lipoprotein NlpI</fullName>
    </recommendedName>
</protein>
<evidence type="ECO:0000256" key="5">
    <source>
        <dbReference type="ARBA" id="ARBA00023136"/>
    </source>
</evidence>
<sequence length="300" mass="35207">MLKYFRLGCGLLFLSGLTACSSFSQLSQTHPVQPEPQILNIANPIVDTVQHQVAIRRISDILTQEQLNDEQQAELYFRRGLLLDELGLMHLAYFDMMQALEHKPDLSEAYNMLGIYYVRQEEFGRAYESFDSVLELTPDHEYAYFNRAIALYYGERAQLSYKDFESFYNINPTDPYRVIWWYFAEYQESPEMALSRLKQRAGKLDKNAWGYKIIQLFTGEIQALELQQLAAKLSHDEQGLNEKLCEAYFYIAKNYQMSNFNEAAEYYFKAALSTHIYQFVEFRYAQTELKRMAAWQQPAS</sequence>
<dbReference type="SUPFAM" id="SSF48452">
    <property type="entry name" value="TPR-like"/>
    <property type="match status" value="1"/>
</dbReference>
<evidence type="ECO:0000256" key="2">
    <source>
        <dbReference type="ARBA" id="ARBA00022729"/>
    </source>
</evidence>
<evidence type="ECO:0000256" key="3">
    <source>
        <dbReference type="ARBA" id="ARBA00022737"/>
    </source>
</evidence>
<keyword evidence="6" id="KW-0564">Palmitate</keyword>
<comment type="subunit">
    <text evidence="8">Homodimer.</text>
</comment>
<dbReference type="PROSITE" id="PS50293">
    <property type="entry name" value="TPR_REGION"/>
    <property type="match status" value="1"/>
</dbReference>
<comment type="subcellular location">
    <subcellularLocation>
        <location evidence="8">Cell membrane</location>
    </subcellularLocation>
</comment>
<keyword evidence="2 10" id="KW-0732">Signal</keyword>
<dbReference type="EMBL" id="JBELOE010000209">
    <property type="protein sequence ID" value="MER2492286.1"/>
    <property type="molecule type" value="Genomic_DNA"/>
</dbReference>
<proteinExistence type="predicted"/>
<evidence type="ECO:0000313" key="11">
    <source>
        <dbReference type="EMBL" id="MER2492286.1"/>
    </source>
</evidence>
<dbReference type="PANTHER" id="PTHR44858:SF1">
    <property type="entry name" value="UDP-N-ACETYLGLUCOSAMINE--PEPTIDE N-ACETYLGLUCOSAMINYLTRANSFERASE SPINDLY-RELATED"/>
    <property type="match status" value="1"/>
</dbReference>
<dbReference type="NCBIfam" id="NF008391">
    <property type="entry name" value="PRK11189.1"/>
    <property type="match status" value="1"/>
</dbReference>
<evidence type="ECO:0000256" key="1">
    <source>
        <dbReference type="ARBA" id="ARBA00022475"/>
    </source>
</evidence>
<evidence type="ECO:0000256" key="8">
    <source>
        <dbReference type="PIRNR" id="PIRNR004654"/>
    </source>
</evidence>
<reference evidence="11 12" key="1">
    <citation type="submission" date="2024-06" db="EMBL/GenBank/DDBJ databases">
        <authorList>
            <person name="Chen R.Y."/>
        </authorList>
    </citation>
    <scope>NUCLEOTIDE SEQUENCE [LARGE SCALE GENOMIC DNA]</scope>
    <source>
        <strain evidence="11 12">D2</strain>
    </source>
</reference>
<name>A0ABV1RH61_9ALTE</name>
<evidence type="ECO:0000256" key="7">
    <source>
        <dbReference type="ARBA" id="ARBA00023288"/>
    </source>
</evidence>
<feature type="repeat" description="TPR" evidence="9">
    <location>
        <begin position="107"/>
        <end position="140"/>
    </location>
</feature>
<dbReference type="InterPro" id="IPR050498">
    <property type="entry name" value="Ycf3"/>
</dbReference>
<dbReference type="InterPro" id="IPR019734">
    <property type="entry name" value="TPR_rpt"/>
</dbReference>
<evidence type="ECO:0000256" key="4">
    <source>
        <dbReference type="ARBA" id="ARBA00022803"/>
    </source>
</evidence>
<keyword evidence="12" id="KW-1185">Reference proteome</keyword>
<feature type="chain" id="PRO_5046277806" description="Lipoprotein NlpI" evidence="10">
    <location>
        <begin position="25"/>
        <end position="300"/>
    </location>
</feature>
<dbReference type="Gene3D" id="1.25.40.10">
    <property type="entry name" value="Tetratricopeptide repeat domain"/>
    <property type="match status" value="1"/>
</dbReference>
<keyword evidence="4 9" id="KW-0802">TPR repeat</keyword>
<comment type="function">
    <text evidence="8">May be involved in cell division.</text>
</comment>
<evidence type="ECO:0000256" key="6">
    <source>
        <dbReference type="ARBA" id="ARBA00023139"/>
    </source>
</evidence>
<keyword evidence="7 11" id="KW-0449">Lipoprotein</keyword>
<keyword evidence="3" id="KW-0677">Repeat</keyword>
<feature type="signal peptide" evidence="10">
    <location>
        <begin position="1"/>
        <end position="24"/>
    </location>
</feature>
<keyword evidence="1 8" id="KW-1003">Cell membrane</keyword>
<keyword evidence="5 8" id="KW-0472">Membrane</keyword>
<accession>A0ABV1RH61</accession>
<dbReference type="Pfam" id="PF13181">
    <property type="entry name" value="TPR_8"/>
    <property type="match status" value="2"/>
</dbReference>
<gene>
    <name evidence="11" type="primary">nlpI</name>
    <name evidence="11" type="ORF">ABS311_10385</name>
</gene>
<evidence type="ECO:0000256" key="9">
    <source>
        <dbReference type="PROSITE-ProRule" id="PRU00339"/>
    </source>
</evidence>
<dbReference type="SMART" id="SM00028">
    <property type="entry name" value="TPR"/>
    <property type="match status" value="3"/>
</dbReference>